<dbReference type="PANTHER" id="PTHR32071:SF122">
    <property type="entry name" value="SIGMA FACTOR"/>
    <property type="match status" value="1"/>
</dbReference>
<reference evidence="5" key="1">
    <citation type="journal article" date="2015" name="Nature">
        <title>Complex archaea that bridge the gap between prokaryotes and eukaryotes.</title>
        <authorList>
            <person name="Spang A."/>
            <person name="Saw J.H."/>
            <person name="Jorgensen S.L."/>
            <person name="Zaremba-Niedzwiedzka K."/>
            <person name="Martijn J."/>
            <person name="Lind A.E."/>
            <person name="van Eijk R."/>
            <person name="Schleper C."/>
            <person name="Guy L."/>
            <person name="Ettema T.J."/>
        </authorList>
    </citation>
    <scope>NUCLEOTIDE SEQUENCE</scope>
</reference>
<sequence length="195" mass="21753">MMAAKILIIDDENLFREDLAKLLCRRGYDCKTAVDGNMGLAVAEEFGPDVILCDIVMPGQNGIELLGEILRICPESFVIMITAYGTIDTAIEAFRKGASDYIMKPLILEDVLQKIERLIEHKCLSREIRFLRRQLHREIEGPLLVGESEQMQKVRELIRKVSTTTSTVLITGDSGTGKELVARAIHKSSATAHEP</sequence>
<dbReference type="Gene3D" id="3.40.50.300">
    <property type="entry name" value="P-loop containing nucleotide triphosphate hydrolases"/>
    <property type="match status" value="1"/>
</dbReference>
<evidence type="ECO:0000256" key="1">
    <source>
        <dbReference type="ARBA" id="ARBA00022741"/>
    </source>
</evidence>
<organism evidence="5">
    <name type="scientific">marine sediment metagenome</name>
    <dbReference type="NCBI Taxonomy" id="412755"/>
    <lineage>
        <taxon>unclassified sequences</taxon>
        <taxon>metagenomes</taxon>
        <taxon>ecological metagenomes</taxon>
    </lineage>
</organism>
<dbReference type="InterPro" id="IPR027417">
    <property type="entry name" value="P-loop_NTPase"/>
</dbReference>
<dbReference type="InterPro" id="IPR002078">
    <property type="entry name" value="Sigma_54_int"/>
</dbReference>
<dbReference type="InterPro" id="IPR025662">
    <property type="entry name" value="Sigma_54_int_dom_ATP-bd_1"/>
</dbReference>
<name>A0A0F9FV56_9ZZZZ</name>
<dbReference type="PROSITE" id="PS00675">
    <property type="entry name" value="SIGMA54_INTERACT_1"/>
    <property type="match status" value="1"/>
</dbReference>
<dbReference type="GO" id="GO:0005524">
    <property type="term" value="F:ATP binding"/>
    <property type="evidence" value="ECO:0007669"/>
    <property type="project" value="UniProtKB-KW"/>
</dbReference>
<comment type="caution">
    <text evidence="5">The sequence shown here is derived from an EMBL/GenBank/DDBJ whole genome shotgun (WGS) entry which is preliminary data.</text>
</comment>
<evidence type="ECO:0008006" key="6">
    <source>
        <dbReference type="Google" id="ProtNLM"/>
    </source>
</evidence>
<feature type="domain" description="Sigma-54 factor interaction" evidence="3">
    <location>
        <begin position="144"/>
        <end position="195"/>
    </location>
</feature>
<feature type="non-terminal residue" evidence="5">
    <location>
        <position position="195"/>
    </location>
</feature>
<dbReference type="InterPro" id="IPR011006">
    <property type="entry name" value="CheY-like_superfamily"/>
</dbReference>
<dbReference type="GO" id="GO:0006355">
    <property type="term" value="P:regulation of DNA-templated transcription"/>
    <property type="evidence" value="ECO:0007669"/>
    <property type="project" value="InterPro"/>
</dbReference>
<feature type="domain" description="Response regulatory" evidence="4">
    <location>
        <begin position="5"/>
        <end position="119"/>
    </location>
</feature>
<proteinExistence type="predicted"/>
<dbReference type="PROSITE" id="PS50110">
    <property type="entry name" value="RESPONSE_REGULATORY"/>
    <property type="match status" value="1"/>
</dbReference>
<keyword evidence="2" id="KW-0067">ATP-binding</keyword>
<evidence type="ECO:0000313" key="5">
    <source>
        <dbReference type="EMBL" id="KKL61225.1"/>
    </source>
</evidence>
<dbReference type="InterPro" id="IPR001789">
    <property type="entry name" value="Sig_transdc_resp-reg_receiver"/>
</dbReference>
<dbReference type="SMART" id="SM00448">
    <property type="entry name" value="REC"/>
    <property type="match status" value="1"/>
</dbReference>
<gene>
    <name evidence="5" type="ORF">LCGC14_2197420</name>
</gene>
<dbReference type="EMBL" id="LAZR01028884">
    <property type="protein sequence ID" value="KKL61225.1"/>
    <property type="molecule type" value="Genomic_DNA"/>
</dbReference>
<evidence type="ECO:0000256" key="2">
    <source>
        <dbReference type="ARBA" id="ARBA00022840"/>
    </source>
</evidence>
<dbReference type="PANTHER" id="PTHR32071">
    <property type="entry name" value="TRANSCRIPTIONAL REGULATORY PROTEIN"/>
    <property type="match status" value="1"/>
</dbReference>
<evidence type="ECO:0000259" key="4">
    <source>
        <dbReference type="PROSITE" id="PS50110"/>
    </source>
</evidence>
<dbReference type="AlphaFoldDB" id="A0A0F9FV56"/>
<protein>
    <recommendedName>
        <fullName evidence="6">Response regulatory domain-containing protein</fullName>
    </recommendedName>
</protein>
<evidence type="ECO:0000259" key="3">
    <source>
        <dbReference type="PROSITE" id="PS50045"/>
    </source>
</evidence>
<keyword evidence="1" id="KW-0547">Nucleotide-binding</keyword>
<dbReference type="Pfam" id="PF00072">
    <property type="entry name" value="Response_reg"/>
    <property type="match status" value="1"/>
</dbReference>
<dbReference type="PROSITE" id="PS50045">
    <property type="entry name" value="SIGMA54_INTERACT_4"/>
    <property type="match status" value="1"/>
</dbReference>
<dbReference type="Pfam" id="PF00158">
    <property type="entry name" value="Sigma54_activat"/>
    <property type="match status" value="1"/>
</dbReference>
<accession>A0A0F9FV56</accession>
<dbReference type="SUPFAM" id="SSF52172">
    <property type="entry name" value="CheY-like"/>
    <property type="match status" value="1"/>
</dbReference>
<dbReference type="Gene3D" id="3.40.50.2300">
    <property type="match status" value="1"/>
</dbReference>
<dbReference type="GO" id="GO:0000160">
    <property type="term" value="P:phosphorelay signal transduction system"/>
    <property type="evidence" value="ECO:0007669"/>
    <property type="project" value="InterPro"/>
</dbReference>